<feature type="region of interest" description="Disordered" evidence="4">
    <location>
        <begin position="337"/>
        <end position="357"/>
    </location>
</feature>
<keyword evidence="2" id="KW-0539">Nucleus</keyword>
<feature type="region of interest" description="Disordered" evidence="4">
    <location>
        <begin position="623"/>
        <end position="670"/>
    </location>
</feature>
<dbReference type="GO" id="GO:0031491">
    <property type="term" value="F:nucleosome binding"/>
    <property type="evidence" value="ECO:0007669"/>
    <property type="project" value="TreeGrafter"/>
</dbReference>
<feature type="compositionally biased region" description="Low complexity" evidence="4">
    <location>
        <begin position="1823"/>
        <end position="1837"/>
    </location>
</feature>
<feature type="region of interest" description="Disordered" evidence="4">
    <location>
        <begin position="416"/>
        <end position="465"/>
    </location>
</feature>
<feature type="compositionally biased region" description="Low complexity" evidence="4">
    <location>
        <begin position="370"/>
        <end position="381"/>
    </location>
</feature>
<feature type="compositionally biased region" description="Polar residues" evidence="4">
    <location>
        <begin position="1807"/>
        <end position="1822"/>
    </location>
</feature>
<feature type="region of interest" description="Disordered" evidence="4">
    <location>
        <begin position="267"/>
        <end position="288"/>
    </location>
</feature>
<evidence type="ECO:0000313" key="6">
    <source>
        <dbReference type="Proteomes" id="UP000076078"/>
    </source>
</evidence>
<protein>
    <submittedName>
        <fullName evidence="5">Uncharacterized protein</fullName>
    </submittedName>
</protein>
<dbReference type="OrthoDB" id="77564at2759"/>
<dbReference type="InterPro" id="IPR019734">
    <property type="entry name" value="TPR_rpt"/>
</dbReference>
<feature type="region of interest" description="Disordered" evidence="4">
    <location>
        <begin position="367"/>
        <end position="386"/>
    </location>
</feature>
<dbReference type="EMBL" id="LODT01000001">
    <property type="protein sequence ID" value="KYR02607.1"/>
    <property type="molecule type" value="Genomic_DNA"/>
</dbReference>
<dbReference type="Gene3D" id="1.25.40.10">
    <property type="entry name" value="Tetratricopeptide repeat domain"/>
    <property type="match status" value="1"/>
</dbReference>
<dbReference type="PROSITE" id="PS50005">
    <property type="entry name" value="TPR"/>
    <property type="match status" value="1"/>
</dbReference>
<feature type="repeat" description="TPR" evidence="3">
    <location>
        <begin position="91"/>
        <end position="124"/>
    </location>
</feature>
<keyword evidence="3" id="KW-0802">TPR repeat</keyword>
<comment type="caution">
    <text evidence="5">The sequence shown here is derived from an EMBL/GenBank/DDBJ whole genome shotgun (WGS) entry which is preliminary data.</text>
</comment>
<reference evidence="5 6" key="1">
    <citation type="submission" date="2015-12" db="EMBL/GenBank/DDBJ databases">
        <title>Dictyostelia acquired genes for synthesis and detection of signals that induce cell-type specialization by lateral gene transfer from prokaryotes.</title>
        <authorList>
            <person name="Gloeckner G."/>
            <person name="Schaap P."/>
        </authorList>
    </citation>
    <scope>NUCLEOTIDE SEQUENCE [LARGE SCALE GENOMIC DNA]</scope>
    <source>
        <strain evidence="5 6">TK</strain>
    </source>
</reference>
<dbReference type="GO" id="GO:0005634">
    <property type="term" value="C:nucleus"/>
    <property type="evidence" value="ECO:0007669"/>
    <property type="project" value="UniProtKB-SubCell"/>
</dbReference>
<proteinExistence type="predicted"/>
<comment type="subcellular location">
    <subcellularLocation>
        <location evidence="1">Nucleus</location>
    </subcellularLocation>
</comment>
<dbReference type="PANTHER" id="PTHR15502">
    <property type="entry name" value="CALCINEURIN-BINDING PROTEIN CABIN 1-RELATED"/>
    <property type="match status" value="1"/>
</dbReference>
<accession>A0A152A965</accession>
<dbReference type="GO" id="GO:0006325">
    <property type="term" value="P:chromatin organization"/>
    <property type="evidence" value="ECO:0007669"/>
    <property type="project" value="InterPro"/>
</dbReference>
<dbReference type="InParanoid" id="A0A152A965"/>
<feature type="compositionally biased region" description="Polar residues" evidence="4">
    <location>
        <begin position="637"/>
        <end position="646"/>
    </location>
</feature>
<sequence>MFGFKALNQQNSSSEDESTNGHQETSEVKSVEAIEAKNMSIHKNALGYLKNNDYLQSQQSFLELLNSPMIQQITPASKTSVLSSTMAMLKYSSLKNLATIYETLNKKDLALKYYVEAIDLDGREVSVWYHIGVLSIQLEKWNIARMALEKAAIQMSPNKQQQHWLSLEKLIELLFVLGDFDSCENLIRNKVFAMEPGHLKGNILLLLIARDQYQQLILSNFPVTSEQTYQNTQRDSEFRKLIGNNETTKAYIQSLIKQREKLLLKSIPSSNSNTPPLNNNNNTEIPKSTYDFDPSLNDFNSTIQFLKTIYKERSKNSEYLYKHFKINTVNTPKMQVDIQEEQQPQQPIELPQQQQATEKDVVIVDDQDQQKPQPQQQQPPQSSEIHSPQLIQQPVPQQDVVMEDLTTGTAVTGNALLNSSTGSVNTSVVTPAPTTRSSTLASRRTTMETRSKSSKSTSTNSSDEKLSEFDEYLDRFISVNRPISVDVMSHLQGSGGGGGSSPSSLSTNSNSANRNGKKNGQSAQSPIIESLNSIKEKKSVEEFLELESQKAIDLTIIDWIIEFLNFMCCNVEFQLQPSTIKKLFQLNKIINRHQNFYFNYYLFFAEFHFDRYQTNKQSVKEQKQKEYYSKNKKQGTKRTLAQATSDSEVDPDQDNQQQSSSLFPPKIENMEPFQNSDDLSSLSYYYQMLIMNQSKFPKDSVKFNIRFKWLQSRYTKKVMGDINLASVYLKETEELLDTYNQIDNNNINNNNQQEEEDKNRKSVILYNCKHDRIINSIVLEEIISQLQDQQQKNTVGQLFNSKRFDQVVTLLEPIFPDSLCTLELSNINNALSPNSSSNKILTTPPSQPQYQFEFITKEHMDSQVKSRLNMIDLLLQSYLNLSNYYGVLKMTIILLKEISPYVNQPEIMQKYFLLLHTLFKHDNMKPRQLDEQQSTLLSIIIRILMKFYKKLVSFESLSLFIDIYQFDISKQLNLSQKMSLYLILHNDLSKKRMCNIEVPFLYKHIEMIFKFLMNNDKLECEIFDVQSFIDTKEDMLIVNLVTDISQCFNCLYGIKLMTTIDDHHSKLKMQLQYPSEYMQLFMLIKLLSGDEEDISLPMNPMINRNVTEVLEQVANRREFRDLLEKIYVKFQEPPERVTKYKVMINQYLAGLVPEIVLLSETSSPVRIDYSLFFSRDETIDLYDPIFDDIYTDIYYFYAIHLDKGEKQQALFRELLVKDLYCNPNRSDTWQLLEKSYSEEYTNIVNLTGTTVNVEHPEIEQKIEIVYQKLKAIYKHLAKIEPNPETHYRLALLSYERHYFVPVDGNKLYKSQLMSLYRETLGHVQRAINYCSDFEEENSSDLWKFLLLKGKVERKLGELPAVYLETLGKSVGMIGDYQQLSKEKKKNFPIYPIYRLHCDRLKLLIHPSSSKNQQQLSSTLNNEFLEILEKFNFEDPQKSTVPISIDQPQSTTKDTDIDIESLDDKDTSNITPIGIDNNVEEQVQQEEQQISKDQSMESSVKEPLTLEQRRDALIENSVAALQYCRQILYYHHQSAYRITWAMRFGMNRDDAKSSSLSEFIKLMKPKLSRLSKNCIWSLWNEDYLADGKLDRYFVKYYKFFIQLLKENNDIKNLEIVYFKLKSDPTLVKLASRCYIACCRALSNLIKLKSTSTAIQTQQQLIPPSTSPTSTQSQVNELSSSSGSTDTSQLPSLASSSGSVATTTTVTPTTTTVNNNSTNEVETLLKYIWELNNDTHLFPEHKSIITSVMVESYIFFNQSPSKVQPSIDNVVSSFEKKFAKIDKRKKNPATPKPVDDSSIVVSTPTIVTNTTDQNVNTPISSQRPTISATTTSSPSSSTEKTIKQPLKKFKSDNDKEI</sequence>
<feature type="compositionally biased region" description="Low complexity" evidence="4">
    <location>
        <begin position="341"/>
        <end position="355"/>
    </location>
</feature>
<name>A0A152A965_TIELA</name>
<feature type="region of interest" description="Disordered" evidence="4">
    <location>
        <begin position="489"/>
        <end position="528"/>
    </location>
</feature>
<dbReference type="FunCoup" id="A0A152A965">
    <property type="interactions" value="35"/>
</dbReference>
<evidence type="ECO:0000313" key="5">
    <source>
        <dbReference type="EMBL" id="KYR02607.1"/>
    </source>
</evidence>
<gene>
    <name evidence="5" type="ORF">DLAC_00054</name>
</gene>
<evidence type="ECO:0000256" key="1">
    <source>
        <dbReference type="ARBA" id="ARBA00004123"/>
    </source>
</evidence>
<feature type="compositionally biased region" description="Polar residues" evidence="4">
    <location>
        <begin position="512"/>
        <end position="528"/>
    </location>
</feature>
<evidence type="ECO:0000256" key="3">
    <source>
        <dbReference type="PROSITE-ProRule" id="PRU00339"/>
    </source>
</evidence>
<dbReference type="InterPro" id="IPR011990">
    <property type="entry name" value="TPR-like_helical_dom_sf"/>
</dbReference>
<dbReference type="SUPFAM" id="SSF48452">
    <property type="entry name" value="TPR-like"/>
    <property type="match status" value="1"/>
</dbReference>
<feature type="region of interest" description="Disordered" evidence="4">
    <location>
        <begin position="1657"/>
        <end position="1713"/>
    </location>
</feature>
<feature type="region of interest" description="Disordered" evidence="4">
    <location>
        <begin position="1807"/>
        <end position="1855"/>
    </location>
</feature>
<dbReference type="Proteomes" id="UP000076078">
    <property type="component" value="Unassembled WGS sequence"/>
</dbReference>
<evidence type="ECO:0000256" key="4">
    <source>
        <dbReference type="SAM" id="MobiDB-lite"/>
    </source>
</evidence>
<evidence type="ECO:0000256" key="2">
    <source>
        <dbReference type="ARBA" id="ARBA00023242"/>
    </source>
</evidence>
<feature type="compositionally biased region" description="Low complexity" evidence="4">
    <location>
        <begin position="501"/>
        <end position="511"/>
    </location>
</feature>
<feature type="compositionally biased region" description="Low complexity" evidence="4">
    <location>
        <begin position="418"/>
        <end position="444"/>
    </location>
</feature>
<feature type="compositionally biased region" description="Low complexity" evidence="4">
    <location>
        <begin position="268"/>
        <end position="283"/>
    </location>
</feature>
<keyword evidence="6" id="KW-1185">Reference proteome</keyword>
<dbReference type="SMART" id="SM00028">
    <property type="entry name" value="TPR"/>
    <property type="match status" value="2"/>
</dbReference>
<organism evidence="5 6">
    <name type="scientific">Tieghemostelium lacteum</name>
    <name type="common">Slime mold</name>
    <name type="synonym">Dictyostelium lacteum</name>
    <dbReference type="NCBI Taxonomy" id="361077"/>
    <lineage>
        <taxon>Eukaryota</taxon>
        <taxon>Amoebozoa</taxon>
        <taxon>Evosea</taxon>
        <taxon>Eumycetozoa</taxon>
        <taxon>Dictyostelia</taxon>
        <taxon>Dictyosteliales</taxon>
        <taxon>Raperosteliaceae</taxon>
        <taxon>Tieghemostelium</taxon>
    </lineage>
</organism>
<dbReference type="PANTHER" id="PTHR15502:SF7">
    <property type="entry name" value="CALCINEURIN-BINDING PROTEIN CABIN-1"/>
    <property type="match status" value="1"/>
</dbReference>
<dbReference type="InterPro" id="IPR033053">
    <property type="entry name" value="Hir3/CABIN1"/>
</dbReference>
<dbReference type="STRING" id="361077.A0A152A965"/>
<feature type="region of interest" description="Disordered" evidence="4">
    <location>
        <begin position="1"/>
        <end position="28"/>
    </location>
</feature>
<dbReference type="OMA" id="IYTDIYY"/>